<keyword evidence="8" id="KW-0175">Coiled coil</keyword>
<dbReference type="Pfam" id="PF13094">
    <property type="entry name" value="CENP-Q"/>
    <property type="match status" value="1"/>
</dbReference>
<dbReference type="AlphaFoldDB" id="A0A7L0RW81"/>
<reference evidence="9 10" key="1">
    <citation type="submission" date="2019-09" db="EMBL/GenBank/DDBJ databases">
        <title>Bird 10,000 Genomes (B10K) Project - Family phase.</title>
        <authorList>
            <person name="Zhang G."/>
        </authorList>
    </citation>
    <scope>NUCLEOTIDE SEQUENCE [LARGE SCALE GENOMIC DNA]</scope>
    <source>
        <strain evidence="9">B10K-DU-008-63</strain>
    </source>
</reference>
<keyword evidence="6" id="KW-0539">Nucleus</keyword>
<evidence type="ECO:0000313" key="10">
    <source>
        <dbReference type="Proteomes" id="UP000591073"/>
    </source>
</evidence>
<accession>A0A7L0RW81</accession>
<dbReference type="InterPro" id="IPR025212">
    <property type="entry name" value="CAD_CENP-Q"/>
</dbReference>
<evidence type="ECO:0000313" key="9">
    <source>
        <dbReference type="EMBL" id="NXL33598.1"/>
    </source>
</evidence>
<comment type="similarity">
    <text evidence="3">Belongs to the CENP-Q/OKP1 family.</text>
</comment>
<evidence type="ECO:0000256" key="6">
    <source>
        <dbReference type="ARBA" id="ARBA00023242"/>
    </source>
</evidence>
<evidence type="ECO:0000256" key="5">
    <source>
        <dbReference type="ARBA" id="ARBA00022454"/>
    </source>
</evidence>
<dbReference type="PANTHER" id="PTHR31345:SF3">
    <property type="entry name" value="CENTROMERE PROTEIN Q"/>
    <property type="match status" value="1"/>
</dbReference>
<evidence type="ECO:0000256" key="3">
    <source>
        <dbReference type="ARBA" id="ARBA00008191"/>
    </source>
</evidence>
<keyword evidence="7" id="KW-0137">Centromere</keyword>
<proteinExistence type="inferred from homology"/>
<feature type="coiled-coil region" evidence="8">
    <location>
        <begin position="95"/>
        <end position="150"/>
    </location>
</feature>
<name>A0A7L0RW81_GLABR</name>
<dbReference type="PANTHER" id="PTHR31345">
    <property type="entry name" value="CENTROMERE PROTEIN Q"/>
    <property type="match status" value="1"/>
</dbReference>
<comment type="caution">
    <text evidence="9">The sequence shown here is derived from an EMBL/GenBank/DDBJ whole genome shotgun (WGS) entry which is preliminary data.</text>
</comment>
<evidence type="ECO:0000256" key="1">
    <source>
        <dbReference type="ARBA" id="ARBA00004123"/>
    </source>
</evidence>
<dbReference type="EMBL" id="VXAP01000229">
    <property type="protein sequence ID" value="NXL33598.1"/>
    <property type="molecule type" value="Genomic_DNA"/>
</dbReference>
<feature type="non-terminal residue" evidence="9">
    <location>
        <position position="1"/>
    </location>
</feature>
<dbReference type="GO" id="GO:0000775">
    <property type="term" value="C:chromosome, centromeric region"/>
    <property type="evidence" value="ECO:0007669"/>
    <property type="project" value="UniProtKB-SubCell"/>
</dbReference>
<dbReference type="OrthoDB" id="8927710at2759"/>
<dbReference type="GO" id="GO:0005634">
    <property type="term" value="C:nucleus"/>
    <property type="evidence" value="ECO:0007669"/>
    <property type="project" value="UniProtKB-SubCell"/>
</dbReference>
<evidence type="ECO:0000256" key="2">
    <source>
        <dbReference type="ARBA" id="ARBA00004584"/>
    </source>
</evidence>
<dbReference type="Proteomes" id="UP000591073">
    <property type="component" value="Unassembled WGS sequence"/>
</dbReference>
<keyword evidence="5" id="KW-0158">Chromosome</keyword>
<evidence type="ECO:0000256" key="4">
    <source>
        <dbReference type="ARBA" id="ARBA00016397"/>
    </source>
</evidence>
<feature type="non-terminal residue" evidence="9">
    <location>
        <position position="214"/>
    </location>
</feature>
<organism evidence="9 10">
    <name type="scientific">Glaucidium brasilianum</name>
    <name type="common">Ferruginous pygmy-owl</name>
    <dbReference type="NCBI Taxonomy" id="78217"/>
    <lineage>
        <taxon>Eukaryota</taxon>
        <taxon>Metazoa</taxon>
        <taxon>Chordata</taxon>
        <taxon>Craniata</taxon>
        <taxon>Vertebrata</taxon>
        <taxon>Euteleostomi</taxon>
        <taxon>Archelosauria</taxon>
        <taxon>Archosauria</taxon>
        <taxon>Dinosauria</taxon>
        <taxon>Saurischia</taxon>
        <taxon>Theropoda</taxon>
        <taxon>Coelurosauria</taxon>
        <taxon>Aves</taxon>
        <taxon>Neognathae</taxon>
        <taxon>Neoaves</taxon>
        <taxon>Telluraves</taxon>
        <taxon>Strigiformes</taxon>
        <taxon>Strigidae</taxon>
        <taxon>Glaucidium</taxon>
    </lineage>
</organism>
<sequence length="214" mass="24576">TGEKGSSKKVKLASAKTASWQTLSENSRQFLETVMDSVILSVLCQQGERKDNVQKHLNLLKEKVLRFFKTLKVPPGMLGNLKNVPSLQMAEKQMLEANEESLIQLQEEIKEAEQSAERTEETMLQLQHKIQVLRDQLEEDEKKARKVFQENGRGELYLPELPKHSLQTPALQEEMLKIKDQNGLLQDMNIIQQSADLKDMLTLIEKTYEKVDCL</sequence>
<keyword evidence="10" id="KW-1185">Reference proteome</keyword>
<gene>
    <name evidence="9" type="primary">Cenpq</name>
    <name evidence="9" type="ORF">GLABRA_R14477</name>
</gene>
<evidence type="ECO:0000256" key="7">
    <source>
        <dbReference type="ARBA" id="ARBA00023328"/>
    </source>
</evidence>
<comment type="subcellular location">
    <subcellularLocation>
        <location evidence="2">Chromosome</location>
        <location evidence="2">Centromere</location>
    </subcellularLocation>
    <subcellularLocation>
        <location evidence="1">Nucleus</location>
    </subcellularLocation>
</comment>
<evidence type="ECO:0000256" key="8">
    <source>
        <dbReference type="SAM" id="Coils"/>
    </source>
</evidence>
<protein>
    <recommendedName>
        <fullName evidence="4">Centromere protein Q</fullName>
    </recommendedName>
</protein>